<protein>
    <submittedName>
        <fullName evidence="1">Flavoprotein involved in thiazole biosynthesis-like protein</fullName>
    </submittedName>
</protein>
<evidence type="ECO:0000313" key="2">
    <source>
        <dbReference type="Proteomes" id="UP000000254"/>
    </source>
</evidence>
<keyword evidence="2" id="KW-1185">Reference proteome</keyword>
<dbReference type="Gene3D" id="3.50.50.60">
    <property type="entry name" value="FAD/NAD(P)-binding domain"/>
    <property type="match status" value="1"/>
</dbReference>
<gene>
    <name evidence="1" type="ordered locus">Smar_0180</name>
</gene>
<proteinExistence type="predicted"/>
<reference evidence="1 2" key="2">
    <citation type="journal article" date="2009" name="Stand. Genomic Sci.">
        <title>Complete genome sequence of Staphylothermus marinus Stetter and Fiala 1986 type strain F1.</title>
        <authorList>
            <person name="Anderson I.J."/>
            <person name="Sun H."/>
            <person name="Lapidus A."/>
            <person name="Copeland A."/>
            <person name="Glavina Del Rio T."/>
            <person name="Tice H."/>
            <person name="Dalin E."/>
            <person name="Lucas S."/>
            <person name="Barry K."/>
            <person name="Land M."/>
            <person name="Richardson P."/>
            <person name="Huber H."/>
            <person name="Kyrpides N.C."/>
        </authorList>
    </citation>
    <scope>NUCLEOTIDE SEQUENCE [LARGE SCALE GENOMIC DNA]</scope>
    <source>
        <strain evidence="2">ATCC 43588 / DSM 3639 / JCM 9404 / F1</strain>
    </source>
</reference>
<dbReference type="EMBL" id="CP000575">
    <property type="protein sequence ID" value="ABN69293.1"/>
    <property type="molecule type" value="Genomic_DNA"/>
</dbReference>
<dbReference type="KEGG" id="smr:Smar_0180"/>
<dbReference type="Proteomes" id="UP000000254">
    <property type="component" value="Chromosome"/>
</dbReference>
<dbReference type="SUPFAM" id="SSF51905">
    <property type="entry name" value="FAD/NAD(P)-binding domain"/>
    <property type="match status" value="1"/>
</dbReference>
<accession>A3DKY3</accession>
<sequence length="233" mass="25595">MGAGYTGLYIASKLLENNHKVLVIESEPGLTHEKYYSGINGNKVRISKRFWHYVDDLGLNIIDEDEYGFWVRPLDVIVLLASKVISLGGEIIVDSIIEPTYKIMDDRIIIIGASVRSVEDEGGLDKFYILTRGIIDTSPSAIIVNNLIDRLKLGIPIQGAGPQIPGSDDVIGKTTWIFPGILVAGLAAIYTNAGYIPFPDIGPLFGSGYRAVELFVKGYPKNPEDFYSFPSII</sequence>
<dbReference type="GeneID" id="4908013"/>
<organism evidence="1 2">
    <name type="scientific">Staphylothermus marinus (strain ATCC 43588 / DSM 3639 / JCM 9404 / F1)</name>
    <dbReference type="NCBI Taxonomy" id="399550"/>
    <lineage>
        <taxon>Archaea</taxon>
        <taxon>Thermoproteota</taxon>
        <taxon>Thermoprotei</taxon>
        <taxon>Desulfurococcales</taxon>
        <taxon>Desulfurococcaceae</taxon>
        <taxon>Staphylothermus</taxon>
    </lineage>
</organism>
<dbReference type="AlphaFoldDB" id="A3DKY3"/>
<dbReference type="STRING" id="399550.Smar_0180"/>
<reference evidence="2" key="1">
    <citation type="journal article" date="2009" name="BMC Genomics">
        <title>The complete genome sequence of Staphylothermus marinus reveals differences in sulfur metabolism among heterotrophic Crenarchaeota.</title>
        <authorList>
            <person name="Anderson I.J."/>
            <person name="Dharmarajan L."/>
            <person name="Rodriguez J."/>
            <person name="Hooper S."/>
            <person name="Porat I."/>
            <person name="Ulrich L.E."/>
            <person name="Elkins J.G."/>
            <person name="Mavromatis K."/>
            <person name="Sun H."/>
            <person name="Land M."/>
            <person name="Lapidus A."/>
            <person name="Lucas S."/>
            <person name="Barry K."/>
            <person name="Huber H."/>
            <person name="Zhulin I.B."/>
            <person name="Whitman W.B."/>
            <person name="Mukhopadhyay B."/>
            <person name="Woese C."/>
            <person name="Bristow J."/>
            <person name="Kyrpides N."/>
        </authorList>
    </citation>
    <scope>NUCLEOTIDE SEQUENCE [LARGE SCALE GENOMIC DNA]</scope>
    <source>
        <strain evidence="2">ATCC 43588 / DSM 3639 / JCM 9404 / F1</strain>
    </source>
</reference>
<dbReference type="HOGENOM" id="CLU_1187824_0_0_2"/>
<evidence type="ECO:0000313" key="1">
    <source>
        <dbReference type="EMBL" id="ABN69293.1"/>
    </source>
</evidence>
<dbReference type="eggNOG" id="arCOG00574">
    <property type="taxonomic scope" value="Archaea"/>
</dbReference>
<dbReference type="RefSeq" id="WP_011838484.1">
    <property type="nucleotide sequence ID" value="NC_009033.1"/>
</dbReference>
<dbReference type="InterPro" id="IPR036188">
    <property type="entry name" value="FAD/NAD-bd_sf"/>
</dbReference>
<name>A3DKY3_STAMF</name>